<accession>A0A8C1SJ68</accession>
<evidence type="ECO:0000256" key="3">
    <source>
        <dbReference type="SAM" id="SignalP"/>
    </source>
</evidence>
<name>A0A8C1SJ68_CYPCA</name>
<dbReference type="SUPFAM" id="SSF51695">
    <property type="entry name" value="PLC-like phosphodiesterases"/>
    <property type="match status" value="1"/>
</dbReference>
<dbReference type="Proteomes" id="UP000694700">
    <property type="component" value="Unplaced"/>
</dbReference>
<dbReference type="PANTHER" id="PTHR13593:SF147">
    <property type="entry name" value="1-PHOSPHATIDYLINOSITOL PHOSPHODIESTERASE-LIKE-RELATED"/>
    <property type="match status" value="1"/>
</dbReference>
<dbReference type="Ensembl" id="ENSCCRT00015008139.1">
    <property type="protein sequence ID" value="ENSCCRP00015007815.1"/>
    <property type="gene ID" value="ENSCCRG00015003915.1"/>
</dbReference>
<feature type="compositionally biased region" description="Acidic residues" evidence="2">
    <location>
        <begin position="24"/>
        <end position="40"/>
    </location>
</feature>
<dbReference type="PANTHER" id="PTHR13593">
    <property type="match status" value="1"/>
</dbReference>
<feature type="chain" id="PRO_5034623685" description="Phosphatidylinositol-specific phospholipase C X domain-containing protein" evidence="3">
    <location>
        <begin position="25"/>
        <end position="320"/>
    </location>
</feature>
<reference evidence="5" key="1">
    <citation type="submission" date="2025-08" db="UniProtKB">
        <authorList>
            <consortium name="Ensembl"/>
        </authorList>
    </citation>
    <scope>IDENTIFICATION</scope>
</reference>
<keyword evidence="1" id="KW-0175">Coiled coil</keyword>
<sequence length="320" mass="36403">MKMIIGKTLFILVLLLLKSSELTGQEDDDDNTPDEDELTEEEKKTVFENVEPRSPGQKNWMAKLDNNKFISDITIPGTHDTMALYGGSMAKCQTWSLENQLKAGIRYLDLRVSGYKLKIMHGIIYQRTSLSEVISTIRKFLQESKNEFVLVRIKPEFPQKGRVQNLVENLIGNDNNIWKKSTIPTIGEVRGKIVLVQKNRFKLGISLSETDSKGDYKVTKTEDKKKKITQHLEEANKQCKSNNNNNNNNNKISLVYSSGTSLGTYKGFCLLPNAVAGEINPWLNDHLKELSNKNPKSCFGIIAMDFPYFELIEMIIKFNT</sequence>
<organism evidence="5 6">
    <name type="scientific">Cyprinus carpio</name>
    <name type="common">Common carp</name>
    <dbReference type="NCBI Taxonomy" id="7962"/>
    <lineage>
        <taxon>Eukaryota</taxon>
        <taxon>Metazoa</taxon>
        <taxon>Chordata</taxon>
        <taxon>Craniata</taxon>
        <taxon>Vertebrata</taxon>
        <taxon>Euteleostomi</taxon>
        <taxon>Actinopterygii</taxon>
        <taxon>Neopterygii</taxon>
        <taxon>Teleostei</taxon>
        <taxon>Ostariophysi</taxon>
        <taxon>Cypriniformes</taxon>
        <taxon>Cyprinidae</taxon>
        <taxon>Cyprininae</taxon>
        <taxon>Cyprinus</taxon>
    </lineage>
</organism>
<feature type="signal peptide" evidence="3">
    <location>
        <begin position="1"/>
        <end position="24"/>
    </location>
</feature>
<keyword evidence="3" id="KW-0732">Signal</keyword>
<dbReference type="Gene3D" id="3.20.20.190">
    <property type="entry name" value="Phosphatidylinositol (PI) phosphodiesterase"/>
    <property type="match status" value="1"/>
</dbReference>
<proteinExistence type="predicted"/>
<dbReference type="InterPro" id="IPR017946">
    <property type="entry name" value="PLC-like_Pdiesterase_TIM-brl"/>
</dbReference>
<evidence type="ECO:0000313" key="5">
    <source>
        <dbReference type="Ensembl" id="ENSCCRP00015007815.1"/>
    </source>
</evidence>
<evidence type="ECO:0000256" key="1">
    <source>
        <dbReference type="SAM" id="Coils"/>
    </source>
</evidence>
<dbReference type="AlphaFoldDB" id="A0A8C1SJ68"/>
<feature type="region of interest" description="Disordered" evidence="2">
    <location>
        <begin position="24"/>
        <end position="44"/>
    </location>
</feature>
<feature type="domain" description="Phosphatidylinositol-specific phospholipase C X" evidence="4">
    <location>
        <begin position="64"/>
        <end position="198"/>
    </location>
</feature>
<dbReference type="PROSITE" id="PS50007">
    <property type="entry name" value="PIPLC_X_DOMAIN"/>
    <property type="match status" value="1"/>
</dbReference>
<dbReference type="Pfam" id="PF00388">
    <property type="entry name" value="PI-PLC-X"/>
    <property type="match status" value="1"/>
</dbReference>
<dbReference type="CDD" id="cd08586">
    <property type="entry name" value="PI-PLCc_BcPLC_like"/>
    <property type="match status" value="1"/>
</dbReference>
<dbReference type="SMART" id="SM00148">
    <property type="entry name" value="PLCXc"/>
    <property type="match status" value="1"/>
</dbReference>
<evidence type="ECO:0000259" key="4">
    <source>
        <dbReference type="SMART" id="SM00148"/>
    </source>
</evidence>
<dbReference type="GO" id="GO:0006629">
    <property type="term" value="P:lipid metabolic process"/>
    <property type="evidence" value="ECO:0007669"/>
    <property type="project" value="InterPro"/>
</dbReference>
<dbReference type="InterPro" id="IPR051057">
    <property type="entry name" value="PI-PLC_domain"/>
</dbReference>
<feature type="coiled-coil region" evidence="1">
    <location>
        <begin position="218"/>
        <end position="245"/>
    </location>
</feature>
<dbReference type="InterPro" id="IPR000909">
    <property type="entry name" value="PLipase_C_PInositol-sp_X_dom"/>
</dbReference>
<protein>
    <recommendedName>
        <fullName evidence="4">Phosphatidylinositol-specific phospholipase C X domain-containing protein</fullName>
    </recommendedName>
</protein>
<evidence type="ECO:0000256" key="2">
    <source>
        <dbReference type="SAM" id="MobiDB-lite"/>
    </source>
</evidence>
<dbReference type="GO" id="GO:0008081">
    <property type="term" value="F:phosphoric diester hydrolase activity"/>
    <property type="evidence" value="ECO:0007669"/>
    <property type="project" value="InterPro"/>
</dbReference>
<evidence type="ECO:0000313" key="6">
    <source>
        <dbReference type="Proteomes" id="UP000694700"/>
    </source>
</evidence>